<reference evidence="2" key="1">
    <citation type="submission" date="2018-05" db="EMBL/GenBank/DDBJ databases">
        <authorList>
            <person name="Lanie J.A."/>
            <person name="Ng W.-L."/>
            <person name="Kazmierczak K.M."/>
            <person name="Andrzejewski T.M."/>
            <person name="Davidsen T.M."/>
            <person name="Wayne K.J."/>
            <person name="Tettelin H."/>
            <person name="Glass J.I."/>
            <person name="Rusch D."/>
            <person name="Podicherti R."/>
            <person name="Tsui H.-C.T."/>
            <person name="Winkler M.E."/>
        </authorList>
    </citation>
    <scope>NUCLEOTIDE SEQUENCE</scope>
</reference>
<dbReference type="Pfam" id="PF08241">
    <property type="entry name" value="Methyltransf_11"/>
    <property type="match status" value="1"/>
</dbReference>
<dbReference type="CDD" id="cd02440">
    <property type="entry name" value="AdoMet_MTases"/>
    <property type="match status" value="1"/>
</dbReference>
<feature type="domain" description="Methyltransferase type 11" evidence="1">
    <location>
        <begin position="59"/>
        <end position="150"/>
    </location>
</feature>
<dbReference type="GO" id="GO:0008757">
    <property type="term" value="F:S-adenosylmethionine-dependent methyltransferase activity"/>
    <property type="evidence" value="ECO:0007669"/>
    <property type="project" value="InterPro"/>
</dbReference>
<organism evidence="2">
    <name type="scientific">marine metagenome</name>
    <dbReference type="NCBI Taxonomy" id="408172"/>
    <lineage>
        <taxon>unclassified sequences</taxon>
        <taxon>metagenomes</taxon>
        <taxon>ecological metagenomes</taxon>
    </lineage>
</organism>
<dbReference type="Gene3D" id="3.40.50.150">
    <property type="entry name" value="Vaccinia Virus protein VP39"/>
    <property type="match status" value="1"/>
</dbReference>
<dbReference type="PANTHER" id="PTHR43591">
    <property type="entry name" value="METHYLTRANSFERASE"/>
    <property type="match status" value="1"/>
</dbReference>
<dbReference type="SUPFAM" id="SSF53335">
    <property type="entry name" value="S-adenosyl-L-methionine-dependent methyltransferases"/>
    <property type="match status" value="1"/>
</dbReference>
<name>A0A381TA05_9ZZZZ</name>
<sequence length="309" mass="34884">MIIKGYKRKGTGFAGQDQESWTGVWGSVQDLKKSFDNADSDYLAPFFRKFFPRPPGKILEGGCGIGKYVAAYKRLGYDIRGVDFSADTIRRVKDFDPSLPIEEGNIEALPYDDNSFDCYYSGGVIEHFEEGPDGPLREARRVLRNGGVLLATVPYVNLLRRMYFSTGLKRRDKNLLLQRCDTCAVDVVGPEGFLFSEYSFDVASAQPFFERHGFAIEESIPTDFLWGELGLFLVSTARLLTGQTWDRKKSLYDQPSAGVFGGTQAGLRRSWLYDFLVTEDWAAHPEFRLPLRTLNYLSGHMVMLVARAV</sequence>
<proteinExistence type="predicted"/>
<protein>
    <recommendedName>
        <fullName evidence="1">Methyltransferase type 11 domain-containing protein</fullName>
    </recommendedName>
</protein>
<evidence type="ECO:0000313" key="2">
    <source>
        <dbReference type="EMBL" id="SVA12398.1"/>
    </source>
</evidence>
<dbReference type="InterPro" id="IPR029063">
    <property type="entry name" value="SAM-dependent_MTases_sf"/>
</dbReference>
<gene>
    <name evidence="2" type="ORF">METZ01_LOCUS65252</name>
</gene>
<evidence type="ECO:0000259" key="1">
    <source>
        <dbReference type="Pfam" id="PF08241"/>
    </source>
</evidence>
<dbReference type="EMBL" id="UINC01004178">
    <property type="protein sequence ID" value="SVA12398.1"/>
    <property type="molecule type" value="Genomic_DNA"/>
</dbReference>
<dbReference type="AlphaFoldDB" id="A0A381TA05"/>
<accession>A0A381TA05</accession>
<dbReference type="InterPro" id="IPR013216">
    <property type="entry name" value="Methyltransf_11"/>
</dbReference>